<organism evidence="2 3">
    <name type="scientific">Tardibacter chloracetimidivorans</name>
    <dbReference type="NCBI Taxonomy" id="1921510"/>
    <lineage>
        <taxon>Bacteria</taxon>
        <taxon>Pseudomonadati</taxon>
        <taxon>Pseudomonadota</taxon>
        <taxon>Alphaproteobacteria</taxon>
        <taxon>Sphingomonadales</taxon>
        <taxon>Sphingomonadaceae</taxon>
        <taxon>Tardibacter</taxon>
    </lineage>
</organism>
<evidence type="ECO:0000313" key="3">
    <source>
        <dbReference type="Proteomes" id="UP000182063"/>
    </source>
</evidence>
<dbReference type="STRING" id="1921510.BSL82_05645"/>
<dbReference type="EMBL" id="CP018221">
    <property type="protein sequence ID" value="API58856.1"/>
    <property type="molecule type" value="Genomic_DNA"/>
</dbReference>
<evidence type="ECO:0000259" key="1">
    <source>
        <dbReference type="Pfam" id="PF22262"/>
    </source>
</evidence>
<dbReference type="KEGG" id="sphj:BSL82_05645"/>
<gene>
    <name evidence="2" type="ORF">BSL82_05645</name>
</gene>
<reference evidence="3" key="1">
    <citation type="submission" date="2016-11" db="EMBL/GenBank/DDBJ databases">
        <title>Complete Genome Sequence of alachlor-degrading Sphingomonas sp. strain JJ-A5.</title>
        <authorList>
            <person name="Lee H."/>
            <person name="Ka J.-O."/>
        </authorList>
    </citation>
    <scope>NUCLEOTIDE SEQUENCE [LARGE SCALE GENOMIC DNA]</scope>
    <source>
        <strain evidence="3">JJ-A5</strain>
    </source>
</reference>
<name>A0A1L3ZT87_9SPHN</name>
<evidence type="ECO:0000313" key="2">
    <source>
        <dbReference type="EMBL" id="API58856.1"/>
    </source>
</evidence>
<keyword evidence="3" id="KW-1185">Reference proteome</keyword>
<dbReference type="OrthoDB" id="6586924at2"/>
<feature type="domain" description="DUF6950" evidence="1">
    <location>
        <begin position="1"/>
        <end position="131"/>
    </location>
</feature>
<dbReference type="InterPro" id="IPR053802">
    <property type="entry name" value="DUF6950"/>
</dbReference>
<protein>
    <recommendedName>
        <fullName evidence="1">DUF6950 domain-containing protein</fullName>
    </recommendedName>
</protein>
<dbReference type="Pfam" id="PF22262">
    <property type="entry name" value="DUF6950"/>
    <property type="match status" value="1"/>
</dbReference>
<dbReference type="RefSeq" id="WP_072596409.1">
    <property type="nucleotide sequence ID" value="NZ_CP018221.1"/>
</dbReference>
<dbReference type="AlphaFoldDB" id="A0A1L3ZT87"/>
<dbReference type="Proteomes" id="UP000182063">
    <property type="component" value="Chromosome"/>
</dbReference>
<proteinExistence type="predicted"/>
<accession>A0A1L3ZT87</accession>
<sequence>MRVIGWEKRLQQVLDAWGDREHGWQATCGDFAAEVVEAVAGRDVRPLIGLPVRSAREVAELYRHAGVRSLAGAVTKVLGEPRSRLMARRGDIVEADGDMALGVCLGERAAFLLDRGLVFLPMSAAVRSWSVE</sequence>